<accession>A0A103YLA0</accession>
<evidence type="ECO:0000313" key="1">
    <source>
        <dbReference type="EMBL" id="KVI11209.1"/>
    </source>
</evidence>
<proteinExistence type="predicted"/>
<name>A0A103YLA0_CYNCS</name>
<gene>
    <name evidence="1" type="ORF">Ccrd_010383</name>
</gene>
<sequence>MSMPDTGLVIASFYRRPVVFISMLGSFTCFPLWSAPHELANTVNSPTMEEIECFEKAMFVDLGLIFVILYYDMTIGSSSWEELHREDPREITLGEGITQLSAIKTSPDCKPT</sequence>
<evidence type="ECO:0000313" key="2">
    <source>
        <dbReference type="Proteomes" id="UP000243975"/>
    </source>
</evidence>
<protein>
    <submittedName>
        <fullName evidence="1">Uncharacterized protein</fullName>
    </submittedName>
</protein>
<feature type="non-terminal residue" evidence="1">
    <location>
        <position position="1"/>
    </location>
</feature>
<dbReference type="Proteomes" id="UP000243975">
    <property type="component" value="Unassembled WGS sequence"/>
</dbReference>
<dbReference type="Gramene" id="KVI11209">
    <property type="protein sequence ID" value="KVI11209"/>
    <property type="gene ID" value="Ccrd_010383"/>
</dbReference>
<comment type="caution">
    <text evidence="1">The sequence shown here is derived from an EMBL/GenBank/DDBJ whole genome shotgun (WGS) entry which is preliminary data.</text>
</comment>
<dbReference type="AlphaFoldDB" id="A0A103YLA0"/>
<dbReference type="EMBL" id="LEKV01000800">
    <property type="protein sequence ID" value="KVI11209.1"/>
    <property type="molecule type" value="Genomic_DNA"/>
</dbReference>
<keyword evidence="2" id="KW-1185">Reference proteome</keyword>
<reference evidence="1 2" key="1">
    <citation type="journal article" date="2016" name="Sci. Rep.">
        <title>The genome sequence of the outbreeding globe artichoke constructed de novo incorporating a phase-aware low-pass sequencing strategy of F1 progeny.</title>
        <authorList>
            <person name="Scaglione D."/>
            <person name="Reyes-Chin-Wo S."/>
            <person name="Acquadro A."/>
            <person name="Froenicke L."/>
            <person name="Portis E."/>
            <person name="Beitel C."/>
            <person name="Tirone M."/>
            <person name="Mauro R."/>
            <person name="Lo Monaco A."/>
            <person name="Mauromicale G."/>
            <person name="Faccioli P."/>
            <person name="Cattivelli L."/>
            <person name="Rieseberg L."/>
            <person name="Michelmore R."/>
            <person name="Lanteri S."/>
        </authorList>
    </citation>
    <scope>NUCLEOTIDE SEQUENCE [LARGE SCALE GENOMIC DNA]</scope>
    <source>
        <strain evidence="1">2C</strain>
    </source>
</reference>
<organism evidence="1 2">
    <name type="scientific">Cynara cardunculus var. scolymus</name>
    <name type="common">Globe artichoke</name>
    <name type="synonym">Cynara scolymus</name>
    <dbReference type="NCBI Taxonomy" id="59895"/>
    <lineage>
        <taxon>Eukaryota</taxon>
        <taxon>Viridiplantae</taxon>
        <taxon>Streptophyta</taxon>
        <taxon>Embryophyta</taxon>
        <taxon>Tracheophyta</taxon>
        <taxon>Spermatophyta</taxon>
        <taxon>Magnoliopsida</taxon>
        <taxon>eudicotyledons</taxon>
        <taxon>Gunneridae</taxon>
        <taxon>Pentapetalae</taxon>
        <taxon>asterids</taxon>
        <taxon>campanulids</taxon>
        <taxon>Asterales</taxon>
        <taxon>Asteraceae</taxon>
        <taxon>Carduoideae</taxon>
        <taxon>Cardueae</taxon>
        <taxon>Carduinae</taxon>
        <taxon>Cynara</taxon>
    </lineage>
</organism>